<comment type="caution">
    <text evidence="9">The sequence shown here is derived from an EMBL/GenBank/DDBJ whole genome shotgun (WGS) entry which is preliminary data.</text>
</comment>
<comment type="similarity">
    <text evidence="6 7">Belongs to the MPP10 family.</text>
</comment>
<dbReference type="GO" id="GO:0006364">
    <property type="term" value="P:rRNA processing"/>
    <property type="evidence" value="ECO:0007669"/>
    <property type="project" value="UniProtKB-KW"/>
</dbReference>
<evidence type="ECO:0000256" key="1">
    <source>
        <dbReference type="ARBA" id="ARBA00004604"/>
    </source>
</evidence>
<feature type="region of interest" description="Disordered" evidence="8">
    <location>
        <begin position="566"/>
        <end position="627"/>
    </location>
</feature>
<feature type="compositionally biased region" description="Acidic residues" evidence="8">
    <location>
        <begin position="215"/>
        <end position="247"/>
    </location>
</feature>
<organism evidence="9 10">
    <name type="scientific">Triparma retinervis</name>
    <dbReference type="NCBI Taxonomy" id="2557542"/>
    <lineage>
        <taxon>Eukaryota</taxon>
        <taxon>Sar</taxon>
        <taxon>Stramenopiles</taxon>
        <taxon>Ochrophyta</taxon>
        <taxon>Bolidophyceae</taxon>
        <taxon>Parmales</taxon>
        <taxon>Triparmaceae</taxon>
        <taxon>Triparma</taxon>
    </lineage>
</organism>
<dbReference type="Proteomes" id="UP001165082">
    <property type="component" value="Unassembled WGS sequence"/>
</dbReference>
<evidence type="ECO:0000256" key="4">
    <source>
        <dbReference type="ARBA" id="ARBA00023242"/>
    </source>
</evidence>
<feature type="compositionally biased region" description="Acidic residues" evidence="8">
    <location>
        <begin position="106"/>
        <end position="134"/>
    </location>
</feature>
<accession>A0A9W6Z800</accession>
<feature type="region of interest" description="Disordered" evidence="8">
    <location>
        <begin position="671"/>
        <end position="705"/>
    </location>
</feature>
<dbReference type="PIRSF" id="PIRSF017300">
    <property type="entry name" value="snoRNP_Mpp10"/>
    <property type="match status" value="1"/>
</dbReference>
<name>A0A9W6Z800_9STRA</name>
<dbReference type="GO" id="GO:0005732">
    <property type="term" value="C:sno(s)RNA-containing ribonucleoprotein complex"/>
    <property type="evidence" value="ECO:0007669"/>
    <property type="project" value="UniProtKB-UniRule"/>
</dbReference>
<keyword evidence="10" id="KW-1185">Reference proteome</keyword>
<feature type="compositionally biased region" description="Basic and acidic residues" evidence="8">
    <location>
        <begin position="569"/>
        <end position="591"/>
    </location>
</feature>
<evidence type="ECO:0000313" key="9">
    <source>
        <dbReference type="EMBL" id="GMH46447.1"/>
    </source>
</evidence>
<dbReference type="OrthoDB" id="445326at2759"/>
<proteinExistence type="inferred from homology"/>
<sequence length="705" mass="77601">MSEGFVKSLLETRRGVEKSDGGGGEVEDALVAGAKDLFAAIEGMLGPKFKSDLPELYTDGMDGESIWAQVDIMNGGILRDMKKALRSLSKSSQSGERAILFASDGASEEGASDVRDSEEDTEGEGDDDGEEVDEQAERVRKRMERAMAAMDADSDGELSSSSSVDRSCPQEGEEDDVEVEDEDEEGEEGEEGEQGLDDDGDPMGNDMRDGFFDVNDMEGFADEEEELHYGIDYEDMYDEGGSDDSGDEGTRASSKTEKRKKFRGDDEMNVLAKLYQNDGLDDNVDEDDLDEDEEEPTAEDFFGKPSLRVVERYKEKHDRNFSARAAAAADEAPEDSDGGDEEEPKESKSSSSTRKAEPPPGNSSHKAKSTKLLKQTEAMEEEALAEKPWTMVGEVTGGARPVDSLLQAAPEFEQASKLAPTINLEHTENLEEVIKRRILAEDWDDVLPRELPSIRTSRGGEGNAPEISQEKSKLGLGEIYERDYLKKAVGYDVEASEKESAEELAKAEMKALFAKLCSRLDALSNYHFSPRPVEEEAEVKNLAAPAIAMEEVMPLTVSDARASAPEEVFSGKRGRESVLKGDSELNQEDRKRLRATKKQARRKERKQRNADEKLISRLKPGLGLNNPYEARKLKEDLSKARSLGNVVDAKEDTNKDYNTSTQFFARMQQQVKNDIQGGAGTDNSSAPAEYGKKRGKGNKAAELLL</sequence>
<evidence type="ECO:0000256" key="3">
    <source>
        <dbReference type="ARBA" id="ARBA00022552"/>
    </source>
</evidence>
<comment type="subcellular location">
    <subcellularLocation>
        <location evidence="1 7">Nucleus</location>
        <location evidence="1 7">Nucleolus</location>
    </subcellularLocation>
</comment>
<feature type="region of interest" description="Disordered" evidence="8">
    <location>
        <begin position="88"/>
        <end position="392"/>
    </location>
</feature>
<evidence type="ECO:0000256" key="5">
    <source>
        <dbReference type="ARBA" id="ARBA00023274"/>
    </source>
</evidence>
<feature type="compositionally biased region" description="Acidic residues" evidence="8">
    <location>
        <begin position="279"/>
        <end position="298"/>
    </location>
</feature>
<dbReference type="EMBL" id="BRXZ01001784">
    <property type="protein sequence ID" value="GMH46447.1"/>
    <property type="molecule type" value="Genomic_DNA"/>
</dbReference>
<dbReference type="InterPro" id="IPR012173">
    <property type="entry name" value="Mpp10"/>
</dbReference>
<gene>
    <name evidence="9" type="ORF">TrRE_jg8688</name>
</gene>
<evidence type="ECO:0000256" key="7">
    <source>
        <dbReference type="PIRNR" id="PIRNR017300"/>
    </source>
</evidence>
<feature type="compositionally biased region" description="Basic and acidic residues" evidence="8">
    <location>
        <begin position="309"/>
        <end position="321"/>
    </location>
</feature>
<dbReference type="PANTHER" id="PTHR17039">
    <property type="entry name" value="U3 SMALL NUCLEOLAR RIBONUCLEOPROTEIN PROTEIN MPP10"/>
    <property type="match status" value="1"/>
</dbReference>
<evidence type="ECO:0000256" key="8">
    <source>
        <dbReference type="SAM" id="MobiDB-lite"/>
    </source>
</evidence>
<evidence type="ECO:0000256" key="6">
    <source>
        <dbReference type="ARBA" id="ARBA00029455"/>
    </source>
</evidence>
<keyword evidence="3 7" id="KW-0698">rRNA processing</keyword>
<feature type="compositionally biased region" description="Acidic residues" evidence="8">
    <location>
        <begin position="331"/>
        <end position="344"/>
    </location>
</feature>
<keyword evidence="4 7" id="KW-0539">Nucleus</keyword>
<evidence type="ECO:0000256" key="2">
    <source>
        <dbReference type="ARBA" id="ARBA00022517"/>
    </source>
</evidence>
<dbReference type="Pfam" id="PF04006">
    <property type="entry name" value="Mpp10"/>
    <property type="match status" value="1"/>
</dbReference>
<dbReference type="GO" id="GO:0032040">
    <property type="term" value="C:small-subunit processome"/>
    <property type="evidence" value="ECO:0007669"/>
    <property type="project" value="TreeGrafter"/>
</dbReference>
<feature type="compositionally biased region" description="Low complexity" evidence="8">
    <location>
        <begin position="146"/>
        <end position="167"/>
    </location>
</feature>
<feature type="compositionally biased region" description="Acidic residues" evidence="8">
    <location>
        <begin position="171"/>
        <end position="201"/>
    </location>
</feature>
<comment type="function">
    <text evidence="7">Involved in nucleolar processing of pre-18S ribosomal RNA.</text>
</comment>
<keyword evidence="2 7" id="KW-0690">Ribosome biogenesis</keyword>
<evidence type="ECO:0000313" key="10">
    <source>
        <dbReference type="Proteomes" id="UP001165082"/>
    </source>
</evidence>
<dbReference type="GO" id="GO:0034457">
    <property type="term" value="C:Mpp10 complex"/>
    <property type="evidence" value="ECO:0007669"/>
    <property type="project" value="UniProtKB-UniRule"/>
</dbReference>
<keyword evidence="5 7" id="KW-0687">Ribonucleoprotein</keyword>
<feature type="compositionally biased region" description="Basic residues" evidence="8">
    <location>
        <begin position="592"/>
        <end position="606"/>
    </location>
</feature>
<dbReference type="AlphaFoldDB" id="A0A9W6Z800"/>
<protein>
    <recommendedName>
        <fullName evidence="7">U3 small nucleolar ribonucleoprotein protein MPP10</fullName>
    </recommendedName>
</protein>
<dbReference type="PANTHER" id="PTHR17039:SF0">
    <property type="entry name" value="U3 SMALL NUCLEOLAR RIBONUCLEOPROTEIN PROTEIN MPP10"/>
    <property type="match status" value="1"/>
</dbReference>
<reference evidence="9" key="1">
    <citation type="submission" date="2022-07" db="EMBL/GenBank/DDBJ databases">
        <title>Genome analysis of Parmales, a sister group of diatoms, reveals the evolutionary specialization of diatoms from phago-mixotrophs to photoautotrophs.</title>
        <authorList>
            <person name="Ban H."/>
            <person name="Sato S."/>
            <person name="Yoshikawa S."/>
            <person name="Kazumasa Y."/>
            <person name="Nakamura Y."/>
            <person name="Ichinomiya M."/>
            <person name="Saitoh K."/>
            <person name="Sato N."/>
            <person name="Blanc-Mathieu R."/>
            <person name="Endo H."/>
            <person name="Kuwata A."/>
            <person name="Ogata H."/>
        </authorList>
    </citation>
    <scope>NUCLEOTIDE SEQUENCE</scope>
</reference>